<comment type="caution">
    <text evidence="3">The sequence shown here is derived from an EMBL/GenBank/DDBJ whole genome shotgun (WGS) entry which is preliminary data.</text>
</comment>
<feature type="region of interest" description="Disordered" evidence="1">
    <location>
        <begin position="29"/>
        <end position="71"/>
    </location>
</feature>
<keyword evidence="4" id="KW-1185">Reference proteome</keyword>
<name>A0ABY1VQ78_9ACTO</name>
<feature type="compositionally biased region" description="Low complexity" evidence="1">
    <location>
        <begin position="34"/>
        <end position="53"/>
    </location>
</feature>
<evidence type="ECO:0000256" key="1">
    <source>
        <dbReference type="SAM" id="MobiDB-lite"/>
    </source>
</evidence>
<sequence>MQTQSRLRMTLSVLVSAALLATAGCGGSGGGAKASGSSTSASSQTSTATPSDAVGSTPTATESALSTPDLSNSTLDVPRLCADFALAGAGSQVAFTSSEALGPQPGSKVTMSPATSVTLANGPATMVLFSCGAGGNYIHDSLAIYDQDLKLLGSLEQWGGTAQRLPASFDSYRMEELQASGDTFTFAVSGIEVLGDDSSHAGAKTGRAQETVKWTGAGFAVTALSFSTPSGEVAAPDQAEVQAFFDAAASGDDTLVAKRTSGETLSHIQTGCVGLCERH</sequence>
<dbReference type="Proteomes" id="UP000250006">
    <property type="component" value="Unassembled WGS sequence"/>
</dbReference>
<feature type="compositionally biased region" description="Polar residues" evidence="1">
    <location>
        <begin position="54"/>
        <end position="71"/>
    </location>
</feature>
<dbReference type="RefSeq" id="WP_126622235.1">
    <property type="nucleotide sequence ID" value="NZ_UAPQ01000008.1"/>
</dbReference>
<evidence type="ECO:0000313" key="3">
    <source>
        <dbReference type="EMBL" id="SPT53902.1"/>
    </source>
</evidence>
<evidence type="ECO:0000313" key="4">
    <source>
        <dbReference type="Proteomes" id="UP000250006"/>
    </source>
</evidence>
<feature type="signal peptide" evidence="2">
    <location>
        <begin position="1"/>
        <end position="23"/>
    </location>
</feature>
<dbReference type="PROSITE" id="PS51257">
    <property type="entry name" value="PROKAR_LIPOPROTEIN"/>
    <property type="match status" value="1"/>
</dbReference>
<feature type="chain" id="PRO_5046170973" description="Lipoprotein" evidence="2">
    <location>
        <begin position="24"/>
        <end position="279"/>
    </location>
</feature>
<organism evidence="3 4">
    <name type="scientific">Actinomyces bovis</name>
    <dbReference type="NCBI Taxonomy" id="1658"/>
    <lineage>
        <taxon>Bacteria</taxon>
        <taxon>Bacillati</taxon>
        <taxon>Actinomycetota</taxon>
        <taxon>Actinomycetes</taxon>
        <taxon>Actinomycetales</taxon>
        <taxon>Actinomycetaceae</taxon>
        <taxon>Actinomyces</taxon>
    </lineage>
</organism>
<keyword evidence="2" id="KW-0732">Signal</keyword>
<evidence type="ECO:0008006" key="5">
    <source>
        <dbReference type="Google" id="ProtNLM"/>
    </source>
</evidence>
<evidence type="ECO:0000256" key="2">
    <source>
        <dbReference type="SAM" id="SignalP"/>
    </source>
</evidence>
<dbReference type="EMBL" id="UAPQ01000008">
    <property type="protein sequence ID" value="SPT53902.1"/>
    <property type="molecule type" value="Genomic_DNA"/>
</dbReference>
<gene>
    <name evidence="3" type="ORF">NCTC11535_01594</name>
</gene>
<accession>A0ABY1VQ78</accession>
<proteinExistence type="predicted"/>
<protein>
    <recommendedName>
        <fullName evidence="5">Lipoprotein</fullName>
    </recommendedName>
</protein>
<reference evidence="3 4" key="1">
    <citation type="submission" date="2018-06" db="EMBL/GenBank/DDBJ databases">
        <authorList>
            <consortium name="Pathogen Informatics"/>
            <person name="Doyle S."/>
        </authorList>
    </citation>
    <scope>NUCLEOTIDE SEQUENCE [LARGE SCALE GENOMIC DNA]</scope>
    <source>
        <strain evidence="3 4">NCTC11535</strain>
    </source>
</reference>